<dbReference type="FunCoup" id="A0A803JP25">
    <property type="interactions" value="525"/>
</dbReference>
<organism evidence="6">
    <name type="scientific">Xenopus tropicalis</name>
    <name type="common">Western clawed frog</name>
    <name type="synonym">Silurana tropicalis</name>
    <dbReference type="NCBI Taxonomy" id="8364"/>
    <lineage>
        <taxon>Eukaryota</taxon>
        <taxon>Metazoa</taxon>
        <taxon>Chordata</taxon>
        <taxon>Craniata</taxon>
        <taxon>Vertebrata</taxon>
        <taxon>Euteleostomi</taxon>
        <taxon>Amphibia</taxon>
        <taxon>Batrachia</taxon>
        <taxon>Anura</taxon>
        <taxon>Pipoidea</taxon>
        <taxon>Pipidae</taxon>
        <taxon>Xenopodinae</taxon>
        <taxon>Xenopus</taxon>
        <taxon>Silurana</taxon>
    </lineage>
</organism>
<reference evidence="6" key="2">
    <citation type="submission" date="2021-03" db="UniProtKB">
        <authorList>
            <consortium name="Ensembl"/>
        </authorList>
    </citation>
    <scope>IDENTIFICATION</scope>
</reference>
<feature type="transmembrane region" description="Helical" evidence="5">
    <location>
        <begin position="209"/>
        <end position="242"/>
    </location>
</feature>
<feature type="transmembrane region" description="Helical" evidence="5">
    <location>
        <begin position="84"/>
        <end position="103"/>
    </location>
</feature>
<reference evidence="6" key="1">
    <citation type="journal article" date="2010" name="Science">
        <title>The genome of the Western clawed frog Xenopus tropicalis.</title>
        <authorList>
            <person name="Hellsten U."/>
            <person name="Harland R.M."/>
            <person name="Gilchrist M.J."/>
            <person name="Hendrix D."/>
            <person name="Jurka J."/>
            <person name="Kapitonov V."/>
            <person name="Ovcharenko I."/>
            <person name="Putnam N.H."/>
            <person name="Shu S."/>
            <person name="Taher L."/>
            <person name="Blitz I.L."/>
            <person name="Blumberg B."/>
            <person name="Dichmann D.S."/>
            <person name="Dubchak I."/>
            <person name="Amaya E."/>
            <person name="Detter J.C."/>
            <person name="Fletcher R."/>
            <person name="Gerhard D.S."/>
            <person name="Goodstein D."/>
            <person name="Graves T."/>
            <person name="Grigoriev I.V."/>
            <person name="Grimwood J."/>
            <person name="Kawashima T."/>
            <person name="Lindquist E."/>
            <person name="Lucas S.M."/>
            <person name="Mead P.E."/>
            <person name="Mitros T."/>
            <person name="Ogino H."/>
            <person name="Ohta Y."/>
            <person name="Poliakov A.V."/>
            <person name="Pollet N."/>
            <person name="Robert J."/>
            <person name="Salamov A."/>
            <person name="Sater A.K."/>
            <person name="Schmutz J."/>
            <person name="Terry A."/>
            <person name="Vize P.D."/>
            <person name="Warren W.C."/>
            <person name="Wells D."/>
            <person name="Wills A."/>
            <person name="Wilson R.K."/>
            <person name="Zimmerman L.B."/>
            <person name="Zorn A.M."/>
            <person name="Grainger R."/>
            <person name="Grammer T."/>
            <person name="Khokha M.K."/>
            <person name="Richardson P.M."/>
            <person name="Rokhsar D.S."/>
        </authorList>
    </citation>
    <scope>NUCLEOTIDE SEQUENCE [LARGE SCALE GENOMIC DNA]</scope>
    <source>
        <strain evidence="6">Nigerian</strain>
    </source>
</reference>
<dbReference type="GO" id="GO:0016020">
    <property type="term" value="C:membrane"/>
    <property type="evidence" value="ECO:0007669"/>
    <property type="project" value="UniProtKB-SubCell"/>
</dbReference>
<feature type="transmembrane region" description="Helical" evidence="5">
    <location>
        <begin position="12"/>
        <end position="33"/>
    </location>
</feature>
<proteinExistence type="predicted"/>
<evidence type="ECO:0000256" key="1">
    <source>
        <dbReference type="ARBA" id="ARBA00004141"/>
    </source>
</evidence>
<dbReference type="Gene3D" id="1.10.8.10">
    <property type="entry name" value="DNA helicase RuvA subunit, C-terminal domain"/>
    <property type="match status" value="1"/>
</dbReference>
<comment type="subcellular location">
    <subcellularLocation>
        <location evidence="1">Membrane</location>
        <topology evidence="1">Multi-pass membrane protein</topology>
    </subcellularLocation>
</comment>
<dbReference type="SUPFAM" id="SSF144091">
    <property type="entry name" value="Rhomboid-like"/>
    <property type="match status" value="1"/>
</dbReference>
<keyword evidence="4 5" id="KW-0472">Membrane</keyword>
<sequence>MRLILYSAFTLYALILHCKHLFILSVFVNNLYLLNVHPPLLYKAANQLVLYKYVLTIIITATNLSVGAGVSTEMLRAWLGSVRPPLGCCLLMFLIVCMAITGDCKYMELHLDTLQDAWEGHRLFTHVLCTHDPSLLLLSLFQLPIVCWQIEKHVGTLHFLQLSCLCTLCTSTLYLLLSWLLPVPTVPASGYLATEFALMTAQRHSHTKLTPLLLCGILITELLCTHSVLLLHICGIMIGLTFRYRLHTFLKLTKSHRRALEKCGVFQYLASVPIVKFVPSKDEDTLLPETDPRAQQRPPFLQSVVSQSAILNDIPWGELSSDTWLHNCLRDPPPTSLLMEPEELEEQLLRASIQASLREYKKEEPETQEIQKSSVSALRLQQLERMGFPTGPAVLALAATGKVERAVSLLVEGQVGADIRVTSEKPTQRHCDTRTSL</sequence>
<gene>
    <name evidence="6" type="primary">rhbdd3</name>
</gene>
<name>A0A803JP25_XENTR</name>
<feature type="transmembrane region" description="Helical" evidence="5">
    <location>
        <begin position="53"/>
        <end position="72"/>
    </location>
</feature>
<dbReference type="Bgee" id="ENSXETG00000024797">
    <property type="expression patterns" value="Expressed in testis and 11 other cell types or tissues"/>
</dbReference>
<accession>A0A803JP25</accession>
<dbReference type="InParanoid" id="A0A803JP25"/>
<evidence type="ECO:0000313" key="6">
    <source>
        <dbReference type="Ensembl" id="ENSXETP00000109720"/>
    </source>
</evidence>
<dbReference type="Xenbase" id="XB-GENE-1015161">
    <property type="gene designation" value="rhbdd3"/>
</dbReference>
<evidence type="ECO:0000256" key="2">
    <source>
        <dbReference type="ARBA" id="ARBA00022692"/>
    </source>
</evidence>
<dbReference type="InterPro" id="IPR035952">
    <property type="entry name" value="Rhomboid-like_sf"/>
</dbReference>
<dbReference type="AlphaFoldDB" id="A0A803JP25"/>
<protein>
    <submittedName>
        <fullName evidence="6">Rhomboid domain-containing 3</fullName>
    </submittedName>
</protein>
<feature type="transmembrane region" description="Helical" evidence="5">
    <location>
        <begin position="159"/>
        <end position="181"/>
    </location>
</feature>
<keyword evidence="3 5" id="KW-1133">Transmembrane helix</keyword>
<dbReference type="PANTHER" id="PTHR43066">
    <property type="entry name" value="RHOMBOID-RELATED PROTEIN"/>
    <property type="match status" value="1"/>
</dbReference>
<dbReference type="Gene3D" id="1.20.1540.10">
    <property type="entry name" value="Rhomboid-like"/>
    <property type="match status" value="1"/>
</dbReference>
<dbReference type="InterPro" id="IPR009060">
    <property type="entry name" value="UBA-like_sf"/>
</dbReference>
<dbReference type="GeneTree" id="ENSGT00390000013711"/>
<evidence type="ECO:0000256" key="4">
    <source>
        <dbReference type="ARBA" id="ARBA00023136"/>
    </source>
</evidence>
<evidence type="ECO:0000256" key="3">
    <source>
        <dbReference type="ARBA" id="ARBA00022989"/>
    </source>
</evidence>
<dbReference type="SUPFAM" id="SSF46934">
    <property type="entry name" value="UBA-like"/>
    <property type="match status" value="1"/>
</dbReference>
<evidence type="ECO:0000256" key="5">
    <source>
        <dbReference type="SAM" id="Phobius"/>
    </source>
</evidence>
<dbReference type="PANTHER" id="PTHR43066:SF16">
    <property type="entry name" value="RHOMBOID DOMAIN-CONTAINING PROTEIN 3"/>
    <property type="match status" value="1"/>
</dbReference>
<dbReference type="CDD" id="cd14289">
    <property type="entry name" value="UBA_RHBD3"/>
    <property type="match status" value="1"/>
</dbReference>
<keyword evidence="2 5" id="KW-0812">Transmembrane</keyword>
<dbReference type="Ensembl" id="ENSXETT00000122011">
    <property type="protein sequence ID" value="ENSXETP00000109720"/>
    <property type="gene ID" value="ENSXETG00000024797"/>
</dbReference>